<dbReference type="OrthoDB" id="5043642at2759"/>
<reference evidence="1 2" key="1">
    <citation type="submission" date="2018-05" db="EMBL/GenBank/DDBJ databases">
        <title>Whole genome sequencing for identification of molecular markers to develop diagnostic detection tools for the regulated plant pathogen Lachnellula willkommii.</title>
        <authorList>
            <person name="Giroux E."/>
            <person name="Bilodeau G."/>
        </authorList>
    </citation>
    <scope>NUCLEOTIDE SEQUENCE [LARGE SCALE GENOMIC DNA]</scope>
    <source>
        <strain evidence="1 2">CBS 625.97</strain>
    </source>
</reference>
<dbReference type="InterPro" id="IPR021848">
    <property type="entry name" value="HODM_asu-like"/>
</dbReference>
<keyword evidence="2" id="KW-1185">Reference proteome</keyword>
<dbReference type="AlphaFoldDB" id="A0A7D8YRJ6"/>
<protein>
    <recommendedName>
        <fullName evidence="3">HRQ family protein 2</fullName>
    </recommendedName>
</protein>
<dbReference type="EMBL" id="QGMG01000270">
    <property type="protein sequence ID" value="TVY55144.1"/>
    <property type="molecule type" value="Genomic_DNA"/>
</dbReference>
<dbReference type="Proteomes" id="UP000481288">
    <property type="component" value="Unassembled WGS sequence"/>
</dbReference>
<proteinExistence type="predicted"/>
<gene>
    <name evidence="1" type="ORF">LCER1_G005431</name>
</gene>
<name>A0A7D8YRJ6_9HELO</name>
<organism evidence="1 2">
    <name type="scientific">Lachnellula cervina</name>
    <dbReference type="NCBI Taxonomy" id="1316786"/>
    <lineage>
        <taxon>Eukaryota</taxon>
        <taxon>Fungi</taxon>
        <taxon>Dikarya</taxon>
        <taxon>Ascomycota</taxon>
        <taxon>Pezizomycotina</taxon>
        <taxon>Leotiomycetes</taxon>
        <taxon>Helotiales</taxon>
        <taxon>Lachnaceae</taxon>
        <taxon>Lachnellula</taxon>
    </lineage>
</organism>
<dbReference type="Pfam" id="PF11927">
    <property type="entry name" value="HODM_asu-like"/>
    <property type="match status" value="1"/>
</dbReference>
<comment type="caution">
    <text evidence="1">The sequence shown here is derived from an EMBL/GenBank/DDBJ whole genome shotgun (WGS) entry which is preliminary data.</text>
</comment>
<evidence type="ECO:0008006" key="3">
    <source>
        <dbReference type="Google" id="ProtNLM"/>
    </source>
</evidence>
<evidence type="ECO:0000313" key="2">
    <source>
        <dbReference type="Proteomes" id="UP000481288"/>
    </source>
</evidence>
<accession>A0A7D8YRJ6</accession>
<evidence type="ECO:0000313" key="1">
    <source>
        <dbReference type="EMBL" id="TVY55144.1"/>
    </source>
</evidence>
<sequence length="373" mass="42628">MASWTVYCGVAVIGIFLLRKLYLRFAYTAFDHRSQVKPTNVSTSQEKIDVATAYEIIPLVDFDWRAKEPIKFRNFKPKYHLTMGISNLSLSELIEMDRNYVSRMKLRKQIIEDHHDTVIQASPASRPALNELYTWLTGSYLPTRFPSMFTLSPTHLLNLVTSESLPLQPPTDPIHTFELLGKNLDDDFLLLLPSSDSDQYELKGFITCFPSGFNTKEKFGMTLRNIHTPVPGYKEKLERSMDRFFERLEVGRVVQRSNWAITAHGRLFAASGTHLYEGEEPVPEDIDVNNASPLPLTFLRCERQLLHRLPESKALVFSFKTYLYPLSDIKNEGLGEDLAQAIDGLKEGSVPAMHFYKRGVVWGEAVKAYLRAD</sequence>